<evidence type="ECO:0000313" key="3">
    <source>
        <dbReference type="Proteomes" id="UP000485058"/>
    </source>
</evidence>
<feature type="transmembrane region" description="Helical" evidence="1">
    <location>
        <begin position="64"/>
        <end position="86"/>
    </location>
</feature>
<protein>
    <submittedName>
        <fullName evidence="2">Uncharacterized protein</fullName>
    </submittedName>
</protein>
<dbReference type="AlphaFoldDB" id="A0A699ZUJ7"/>
<organism evidence="2 3">
    <name type="scientific">Haematococcus lacustris</name>
    <name type="common">Green alga</name>
    <name type="synonym">Haematococcus pluvialis</name>
    <dbReference type="NCBI Taxonomy" id="44745"/>
    <lineage>
        <taxon>Eukaryota</taxon>
        <taxon>Viridiplantae</taxon>
        <taxon>Chlorophyta</taxon>
        <taxon>core chlorophytes</taxon>
        <taxon>Chlorophyceae</taxon>
        <taxon>CS clade</taxon>
        <taxon>Chlamydomonadales</taxon>
        <taxon>Haematococcaceae</taxon>
        <taxon>Haematococcus</taxon>
    </lineage>
</organism>
<proteinExistence type="predicted"/>
<evidence type="ECO:0000313" key="2">
    <source>
        <dbReference type="EMBL" id="GFH22396.1"/>
    </source>
</evidence>
<keyword evidence="3" id="KW-1185">Reference proteome</keyword>
<name>A0A699ZUJ7_HAELA</name>
<keyword evidence="1" id="KW-0472">Membrane</keyword>
<dbReference type="Proteomes" id="UP000485058">
    <property type="component" value="Unassembled WGS sequence"/>
</dbReference>
<comment type="caution">
    <text evidence="2">The sequence shown here is derived from an EMBL/GenBank/DDBJ whole genome shotgun (WGS) entry which is preliminary data.</text>
</comment>
<evidence type="ECO:0000256" key="1">
    <source>
        <dbReference type="SAM" id="Phobius"/>
    </source>
</evidence>
<gene>
    <name evidence="2" type="ORF">HaLaN_19856</name>
</gene>
<sequence>MASSSPQGTRLGDGEAGGDEGDAGGAVCCLYAVQLANGKLRWRQCFDLDRACDAGLARDTATSLVYVLLALQLAVVVVGFGVAAVYQRVRQRAKAAEDDDLAVPGAPRIVTVIPRADLAGGSESDQD</sequence>
<keyword evidence="1" id="KW-1133">Transmembrane helix</keyword>
<accession>A0A699ZUJ7</accession>
<keyword evidence="1" id="KW-0812">Transmembrane</keyword>
<reference evidence="2 3" key="1">
    <citation type="submission" date="2020-02" db="EMBL/GenBank/DDBJ databases">
        <title>Draft genome sequence of Haematococcus lacustris strain NIES-144.</title>
        <authorList>
            <person name="Morimoto D."/>
            <person name="Nakagawa S."/>
            <person name="Yoshida T."/>
            <person name="Sawayama S."/>
        </authorList>
    </citation>
    <scope>NUCLEOTIDE SEQUENCE [LARGE SCALE GENOMIC DNA]</scope>
    <source>
        <strain evidence="2 3">NIES-144</strain>
    </source>
</reference>
<dbReference type="EMBL" id="BLLF01002031">
    <property type="protein sequence ID" value="GFH22396.1"/>
    <property type="molecule type" value="Genomic_DNA"/>
</dbReference>